<dbReference type="InterPro" id="IPR007110">
    <property type="entry name" value="Ig-like_dom"/>
</dbReference>
<keyword evidence="1 3" id="KW-0732">Signal</keyword>
<dbReference type="PANTHER" id="PTHR44427">
    <property type="entry name" value="CARCINOEMBRYONIC ANTIGEN-RELATED CELL ADHESION MOLECULE 19"/>
    <property type="match status" value="1"/>
</dbReference>
<dbReference type="PANTHER" id="PTHR44427:SF5">
    <property type="entry name" value="V-SET AND IMMUNOGLOBULIN DOMAIN-CONTAINING PROTEIN 10-LIKE"/>
    <property type="match status" value="1"/>
</dbReference>
<dbReference type="InterPro" id="IPR050831">
    <property type="entry name" value="CEA_cell_adhesion"/>
</dbReference>
<feature type="signal peptide" evidence="3">
    <location>
        <begin position="1"/>
        <end position="22"/>
    </location>
</feature>
<evidence type="ECO:0000256" key="3">
    <source>
        <dbReference type="SAM" id="SignalP"/>
    </source>
</evidence>
<sequence>MKAPSHLLIVLLLLASLNEALATPLSTPACPIISGTFQGLADGTTSSNTAIGWTLDASGVPSSRVYFAVKSSRIHAEDLGGVGIWRSNVYSTAGYANFKVAVKVHSEGDMNSSEYAKLYYKIDGGSEVLWDERTGNFGTIDFISPELTGSNVQLIVKLYNYNNGGSQTSKYHIEEYRVFKEAGPCSGSISVSASTNRTVLTCSNPSATLSASSTASGVTYTWTGPNGFSSTSQNPGTVTAAGTYTVTGTSSSGTGTASVTLTENKTAPGVTATGGSLACASTVTLTASSSTSGVSYSWSGPNNFSSQSQNPVASTAGTYTVTVTSSANGCTSQQQVTVSSSGNATTFWLEDFSFGNGTTGDTGTTSWTSTNSGSGTFSVQSNEFRVSGIGTGGQGVWTSGVIDISGRTNVSIAVDTRSSGELNSTGDYYDYLRVYYKLNGGTEVMFNEQFGNISGVNTVTAGTFNGATLQIIIRARASGTDEFYYFDNVRLTGTSQTVTATAGVNGTLTCANTSRQLSGSANISNATYSWTGPGGFSSTAQNPTVTTPGTYTLTVANSSGCSGTASVTVSQDITAPGASASVTGSLSCGSSVTLNGSSGTSNVNYGWTGPGNFSSNAQNPVVSVAGTYTLTVTNPANGCTSTATAQVTSAATTSTLWLEDFPTNGATSDTGTTPWTSSGSGTFSVTNNEFKMFGAGTSSQAVWTSGTIDISNKANVTISVGTRSSGVNMNTSGTYLDYLRIYYKLNGGSEVLFSENLGNVNNHSTTNTTVSIGSLSGTSLQVIVKARATGTDEFYYFDNVKVTGTSISSSFTVSAAASRSITCTNADATLTATGSVSGLSYSWTGPNGFTSVQQNPVVTAGGQYTVTASQGGCAATASVTVTENKTAPQLTATGATLTCATSGTVSASSTVSNVSYSWTGPGGFTSTSGSPTVSTPGTYTVTITNPANGCTNSQSVTVTTSTGSGTATDFWVEDFTFSNGTTVDNGATSWSLQNAAGTFSVQNNEFKASFASANEGVWLSGVVDISAKSDVIISALLKSGTTSTNDYLEEDDYIRVYYKLNGGAEVLAYQNFGGLNDNNNTAQSYTYTSTAPLNGSTLQVVIRVRNSNTTELYYFDNVKLNGKPSPLGVITTAVNGAISCTNASVQLSASSTATGAIYYWIRPDGTTINQQNPTVTMPGNYTVVVSANGCQATQTVTVTGSKTPPDVSIIGNNFSCSGGASTVNLTAYTSVAGVTYAWTGPGTITNGTTATASVNSAGTYTVTATNPANACTSMASFTAGYSDGTTTAVWNETFDELTDGTTSENGATAWSVDNSKIHTVNLSAYSDETGTPYYQEVRGGNLTVKTTRGEVVWTSQQIGITAHGQVQLKVDVTGEGSLNDETDCGTDCFDYDYVKIYYKLNGGVETPFTTNGSFAGKLALNGLTASTGILSGSTVQIIIRSYNTGNNEIFHFDNIRVLKVEAGSSTVSTSVSGPVTCTNTTATLSATPVLAGTTYTWTGPGNTSYTGASVNVTAGGIYNLTVSGSGGCLSGATASVVVSEDKVAPIVSVGTPDVLTCTRTSLTLTAASSPASGVNYLWTRPDGSTLSSTGLTVTTPGNYSVKVTNPVNGCFAVTPVTVYQNNTLPDVTASASGSITCSVLSVDLVSNSNTSGVTYSWSGPGAITNPTSATATVSTAGTYTVKVTDLSTGCEATKDVVVALNNTPPGAGASVTGQITCNPASFATLSVTPVTGAIYAWTGPGTITNPTSATATTKTAGTYTVTVTNTSTGCQSTANVTVTENKTLPGANASVTGQITCDPASFATLSVTPVTGAAYVWTGPGTITNPTSATATTKTAGTYTVTVTNTATSCQSTANVTVTENKILPGANATATGQITCSPASFATLSVTPVNDATYAWTGPGTITNPASATATTKTAGTYTVTVTITATGCQSTANVTATENKTAPVATASVTGVFTCVVNSVTLNAMPATGVSYQWSGPQSFTSPLQHPVTSVPGTYTVTVTSLANGCTSTASATTVENKTPPGVTVSPAATVTCDVPSATLGATSVPNASYAWSGPEGFASNEQAPNTSVGGTYTVTATDPANGCTSQASTSVISNKVVPTNVTATIAPPGMLNCANNVVTLNGASSTTGVSYAWTGPEGYTRSVQNPTATLPGIYVLTVTTTSNGCKATAEVTVTQSNTAPQGVTATALNMLNCTTPGTTIKGTSTTANVSYSWTGPGTFTSPAPSFTTNIPGTYTLTVTDASNNCSAAPVSVTVTEDKTLPQVSIANPDGTQLTCFVSPVRLLGSSNPSAGASYRWTSTTGLDVNTQNIQVTVPGTYTLTVTGANGCQGVGSRSISQTLTTPTASASVSGVISCRTPSVSLDGGSSGAPVTYSWTGPQNYTSTVENPNNITVPGTYTVTILTPGGCTDSESVTVARNMDEPQGVTATYDGEITCGVGIVILMGNSDTPGATYKWEGPGGFESTEPETVVTNPGTYTLTVTHPDSGCVIVKKITIVDGGC</sequence>
<accession>A0AAP2DMW2</accession>
<protein>
    <recommendedName>
        <fullName evidence="4">Ig-like domain-containing protein</fullName>
    </recommendedName>
</protein>
<dbReference type="InterPro" id="IPR013783">
    <property type="entry name" value="Ig-like_fold"/>
</dbReference>
<feature type="chain" id="PRO_5042910938" description="Ig-like domain-containing protein" evidence="3">
    <location>
        <begin position="23"/>
        <end position="2502"/>
    </location>
</feature>
<dbReference type="RefSeq" id="WP_254167059.1">
    <property type="nucleotide sequence ID" value="NZ_JAHESF010000023.1"/>
</dbReference>
<dbReference type="InterPro" id="IPR035986">
    <property type="entry name" value="PKD_dom_sf"/>
</dbReference>
<gene>
    <name evidence="5" type="ORF">KK083_20340</name>
</gene>
<dbReference type="SMART" id="SM00089">
    <property type="entry name" value="PKD"/>
    <property type="match status" value="17"/>
</dbReference>
<evidence type="ECO:0000259" key="4">
    <source>
        <dbReference type="PROSITE" id="PS50835"/>
    </source>
</evidence>
<evidence type="ECO:0000313" key="5">
    <source>
        <dbReference type="EMBL" id="MBT1699258.1"/>
    </source>
</evidence>
<feature type="domain" description="Ig-like" evidence="4">
    <location>
        <begin position="487"/>
        <end position="604"/>
    </location>
</feature>
<feature type="domain" description="Ig-like" evidence="4">
    <location>
        <begin position="1615"/>
        <end position="1697"/>
    </location>
</feature>
<reference evidence="5 6" key="1">
    <citation type="submission" date="2021-05" db="EMBL/GenBank/DDBJ databases">
        <title>A Polyphasic approach of four new species of the genus Ohtaekwangia: Ohtaekwangia histidinii sp. nov., Ohtaekwangia cretensis sp. nov., Ohtaekwangia indiensis sp. nov., Ohtaekwangia reichenbachii sp. nov. from diverse environment.</title>
        <authorList>
            <person name="Octaviana S."/>
        </authorList>
    </citation>
    <scope>NUCLEOTIDE SEQUENCE [LARGE SCALE GENOMIC DNA]</scope>
    <source>
        <strain evidence="5 6">PWU4</strain>
    </source>
</reference>
<keyword evidence="2" id="KW-0325">Glycoprotein</keyword>
<feature type="domain" description="Ig-like" evidence="4">
    <location>
        <begin position="856"/>
        <end position="957"/>
    </location>
</feature>
<dbReference type="PROSITE" id="PS50835">
    <property type="entry name" value="IG_LIKE"/>
    <property type="match status" value="5"/>
</dbReference>
<name>A0AAP2DMW2_9BACT</name>
<evidence type="ECO:0000256" key="1">
    <source>
        <dbReference type="ARBA" id="ARBA00022729"/>
    </source>
</evidence>
<dbReference type="EMBL" id="JAHESF010000023">
    <property type="protein sequence ID" value="MBT1699258.1"/>
    <property type="molecule type" value="Genomic_DNA"/>
</dbReference>
<feature type="domain" description="Ig-like" evidence="4">
    <location>
        <begin position="1826"/>
        <end position="1973"/>
    </location>
</feature>
<evidence type="ECO:0000313" key="6">
    <source>
        <dbReference type="Proteomes" id="UP001319200"/>
    </source>
</evidence>
<organism evidence="5 6">
    <name type="scientific">Chryseosolibacter histidini</name>
    <dbReference type="NCBI Taxonomy" id="2782349"/>
    <lineage>
        <taxon>Bacteria</taxon>
        <taxon>Pseudomonadati</taxon>
        <taxon>Bacteroidota</taxon>
        <taxon>Cytophagia</taxon>
        <taxon>Cytophagales</taxon>
        <taxon>Chryseotaleaceae</taxon>
        <taxon>Chryseosolibacter</taxon>
    </lineage>
</organism>
<dbReference type="InterPro" id="IPR022409">
    <property type="entry name" value="PKD/Chitinase_dom"/>
</dbReference>
<evidence type="ECO:0000256" key="2">
    <source>
        <dbReference type="ARBA" id="ARBA00023180"/>
    </source>
</evidence>
<dbReference type="Gene3D" id="2.60.40.10">
    <property type="entry name" value="Immunoglobulins"/>
    <property type="match status" value="16"/>
</dbReference>
<dbReference type="Proteomes" id="UP001319200">
    <property type="component" value="Unassembled WGS sequence"/>
</dbReference>
<dbReference type="SUPFAM" id="SSF49299">
    <property type="entry name" value="PKD domain"/>
    <property type="match status" value="2"/>
</dbReference>
<feature type="domain" description="Ig-like" evidence="4">
    <location>
        <begin position="2154"/>
        <end position="2258"/>
    </location>
</feature>
<comment type="caution">
    <text evidence="5">The sequence shown here is derived from an EMBL/GenBank/DDBJ whole genome shotgun (WGS) entry which is preliminary data.</text>
</comment>
<proteinExistence type="predicted"/>
<keyword evidence="6" id="KW-1185">Reference proteome</keyword>